<dbReference type="AlphaFoldDB" id="A0AAN9P1Q6"/>
<accession>A0AAN9P1Q6</accession>
<protein>
    <submittedName>
        <fullName evidence="2">Uncharacterized protein</fullName>
    </submittedName>
</protein>
<organism evidence="2 3">
    <name type="scientific">Psophocarpus tetragonolobus</name>
    <name type="common">Winged bean</name>
    <name type="synonym">Dolichos tetragonolobus</name>
    <dbReference type="NCBI Taxonomy" id="3891"/>
    <lineage>
        <taxon>Eukaryota</taxon>
        <taxon>Viridiplantae</taxon>
        <taxon>Streptophyta</taxon>
        <taxon>Embryophyta</taxon>
        <taxon>Tracheophyta</taxon>
        <taxon>Spermatophyta</taxon>
        <taxon>Magnoliopsida</taxon>
        <taxon>eudicotyledons</taxon>
        <taxon>Gunneridae</taxon>
        <taxon>Pentapetalae</taxon>
        <taxon>rosids</taxon>
        <taxon>fabids</taxon>
        <taxon>Fabales</taxon>
        <taxon>Fabaceae</taxon>
        <taxon>Papilionoideae</taxon>
        <taxon>50 kb inversion clade</taxon>
        <taxon>NPAAA clade</taxon>
        <taxon>indigoferoid/millettioid clade</taxon>
        <taxon>Phaseoleae</taxon>
        <taxon>Psophocarpus</taxon>
    </lineage>
</organism>
<feature type="region of interest" description="Disordered" evidence="1">
    <location>
        <begin position="129"/>
        <end position="171"/>
    </location>
</feature>
<sequence length="171" mass="18690">MSSCQGEEEFDESPEAERRLAELKMFYKDNWKEWDEGDGRSAGRDNRLTSLHAEEMTVEAGSRLLLGRAEDLDSGAGLRGIPDSLDAACGTRSCCLLGWQVEAHNNGPCGTRMGATVGLLAATDWAPKKRGRQQEMGLITRNHDGSGSWKDMSHAGELSETAIGDKMQDDK</sequence>
<dbReference type="EMBL" id="JAYMYS010000009">
    <property type="protein sequence ID" value="KAK7381217.1"/>
    <property type="molecule type" value="Genomic_DNA"/>
</dbReference>
<keyword evidence="3" id="KW-1185">Reference proteome</keyword>
<comment type="caution">
    <text evidence="2">The sequence shown here is derived from an EMBL/GenBank/DDBJ whole genome shotgun (WGS) entry which is preliminary data.</text>
</comment>
<reference evidence="2 3" key="1">
    <citation type="submission" date="2024-01" db="EMBL/GenBank/DDBJ databases">
        <title>The genomes of 5 underutilized Papilionoideae crops provide insights into root nodulation and disease resistanc.</title>
        <authorList>
            <person name="Jiang F."/>
        </authorList>
    </citation>
    <scope>NUCLEOTIDE SEQUENCE [LARGE SCALE GENOMIC DNA]</scope>
    <source>
        <strain evidence="2">DUOXIRENSHENG_FW03</strain>
        <tissue evidence="2">Leaves</tissue>
    </source>
</reference>
<evidence type="ECO:0000313" key="2">
    <source>
        <dbReference type="EMBL" id="KAK7381217.1"/>
    </source>
</evidence>
<evidence type="ECO:0000256" key="1">
    <source>
        <dbReference type="SAM" id="MobiDB-lite"/>
    </source>
</evidence>
<gene>
    <name evidence="2" type="ORF">VNO78_33748</name>
</gene>
<evidence type="ECO:0000313" key="3">
    <source>
        <dbReference type="Proteomes" id="UP001386955"/>
    </source>
</evidence>
<dbReference type="Proteomes" id="UP001386955">
    <property type="component" value="Unassembled WGS sequence"/>
</dbReference>
<proteinExistence type="predicted"/>
<name>A0AAN9P1Q6_PSOTE</name>